<feature type="transmembrane region" description="Helical" evidence="6">
    <location>
        <begin position="148"/>
        <end position="170"/>
    </location>
</feature>
<dbReference type="InterPro" id="IPR032808">
    <property type="entry name" value="DoxX"/>
</dbReference>
<evidence type="ECO:0000256" key="4">
    <source>
        <dbReference type="ARBA" id="ARBA00022989"/>
    </source>
</evidence>
<keyword evidence="5 6" id="KW-0472">Membrane</keyword>
<dbReference type="EMBL" id="CAFBLT010000003">
    <property type="protein sequence ID" value="CAB4882739.1"/>
    <property type="molecule type" value="Genomic_DNA"/>
</dbReference>
<keyword evidence="3 6" id="KW-0812">Transmembrane</keyword>
<gene>
    <name evidence="7" type="ORF">UFOPK3164_01639</name>
    <name evidence="8" type="ORF">UFOPK3427_01647</name>
    <name evidence="9" type="ORF">UFOPK4112_01589</name>
</gene>
<sequence length="177" mass="18159">MLSAISYHSPGVSFCLLLLRITLGVMIAAHGMNKIFGGGKIAGTAAWFDSIGMKPGVPNAWAAALTEIGAGLFLIVGFLVPLGCAGVVALMTVAILTVHRKNGFFVFNDGQGIEYCVVIALVAIALGGLGAGNWSLDHVTKIWIAPTWVGVAVAAGLGIGGALLQLAVFFRPPKSQG</sequence>
<feature type="transmembrane region" description="Helical" evidence="6">
    <location>
        <begin position="12"/>
        <end position="32"/>
    </location>
</feature>
<feature type="transmembrane region" description="Helical" evidence="6">
    <location>
        <begin position="68"/>
        <end position="95"/>
    </location>
</feature>
<name>A0A6J7ANF6_9ZZZZ</name>
<comment type="subcellular location">
    <subcellularLocation>
        <location evidence="1">Cell membrane</location>
        <topology evidence="1">Multi-pass membrane protein</topology>
    </subcellularLocation>
</comment>
<feature type="transmembrane region" description="Helical" evidence="6">
    <location>
        <begin position="115"/>
        <end position="136"/>
    </location>
</feature>
<evidence type="ECO:0000313" key="7">
    <source>
        <dbReference type="EMBL" id="CAB4834343.1"/>
    </source>
</evidence>
<dbReference type="PANTHER" id="PTHR33452:SF1">
    <property type="entry name" value="INNER MEMBRANE PROTEIN YPHA-RELATED"/>
    <property type="match status" value="1"/>
</dbReference>
<evidence type="ECO:0000256" key="2">
    <source>
        <dbReference type="ARBA" id="ARBA00022475"/>
    </source>
</evidence>
<proteinExistence type="predicted"/>
<accession>A0A6J7ANF6</accession>
<dbReference type="PANTHER" id="PTHR33452">
    <property type="entry name" value="OXIDOREDUCTASE CATD-RELATED"/>
    <property type="match status" value="1"/>
</dbReference>
<keyword evidence="4 6" id="KW-1133">Transmembrane helix</keyword>
<organism evidence="7">
    <name type="scientific">freshwater metagenome</name>
    <dbReference type="NCBI Taxonomy" id="449393"/>
    <lineage>
        <taxon>unclassified sequences</taxon>
        <taxon>metagenomes</taxon>
        <taxon>ecological metagenomes</taxon>
    </lineage>
</organism>
<dbReference type="EMBL" id="CAFBPM010000021">
    <property type="protein sequence ID" value="CAB5030463.1"/>
    <property type="molecule type" value="Genomic_DNA"/>
</dbReference>
<evidence type="ECO:0000313" key="9">
    <source>
        <dbReference type="EMBL" id="CAB5030463.1"/>
    </source>
</evidence>
<evidence type="ECO:0000313" key="8">
    <source>
        <dbReference type="EMBL" id="CAB4882739.1"/>
    </source>
</evidence>
<evidence type="ECO:0000256" key="1">
    <source>
        <dbReference type="ARBA" id="ARBA00004651"/>
    </source>
</evidence>
<reference evidence="7" key="1">
    <citation type="submission" date="2020-05" db="EMBL/GenBank/DDBJ databases">
        <authorList>
            <person name="Chiriac C."/>
            <person name="Salcher M."/>
            <person name="Ghai R."/>
            <person name="Kavagutti S V."/>
        </authorList>
    </citation>
    <scope>NUCLEOTIDE SEQUENCE</scope>
</reference>
<evidence type="ECO:0000256" key="3">
    <source>
        <dbReference type="ARBA" id="ARBA00022692"/>
    </source>
</evidence>
<dbReference type="AlphaFoldDB" id="A0A6J7ANF6"/>
<dbReference type="EMBL" id="CAFABE010000119">
    <property type="protein sequence ID" value="CAB4834343.1"/>
    <property type="molecule type" value="Genomic_DNA"/>
</dbReference>
<evidence type="ECO:0000256" key="6">
    <source>
        <dbReference type="SAM" id="Phobius"/>
    </source>
</evidence>
<dbReference type="GO" id="GO:0005886">
    <property type="term" value="C:plasma membrane"/>
    <property type="evidence" value="ECO:0007669"/>
    <property type="project" value="UniProtKB-SubCell"/>
</dbReference>
<evidence type="ECO:0000256" key="5">
    <source>
        <dbReference type="ARBA" id="ARBA00023136"/>
    </source>
</evidence>
<dbReference type="Pfam" id="PF07681">
    <property type="entry name" value="DoxX"/>
    <property type="match status" value="1"/>
</dbReference>
<dbReference type="InterPro" id="IPR051907">
    <property type="entry name" value="DoxX-like_oxidoreductase"/>
</dbReference>
<keyword evidence="2" id="KW-1003">Cell membrane</keyword>
<protein>
    <submittedName>
        <fullName evidence="7">Unannotated protein</fullName>
    </submittedName>
</protein>